<evidence type="ECO:0000256" key="1">
    <source>
        <dbReference type="ARBA" id="ARBA00023015"/>
    </source>
</evidence>
<sequence>MPPPLDRIKRAKLLSGVIDYIGEHGLSELSLRPLAASLETSARMLIHYFGSKEQMLIAALETQRPDIAAAFADVADADALRQRLHEGWTANTSGDSATSASVVLQVLGDACVQRGPFLDYATSAVELLVTAIAQVLGRLEPPVEDPTATATILVSGLRGVLLDRLVTGDAARTDRAARQLIDQTLRATPPTTS</sequence>
<feature type="DNA-binding region" description="H-T-H motif" evidence="4">
    <location>
        <begin position="30"/>
        <end position="49"/>
    </location>
</feature>
<feature type="domain" description="HTH tetR-type" evidence="5">
    <location>
        <begin position="7"/>
        <end position="67"/>
    </location>
</feature>
<dbReference type="SUPFAM" id="SSF48498">
    <property type="entry name" value="Tetracyclin repressor-like, C-terminal domain"/>
    <property type="match status" value="1"/>
</dbReference>
<keyword evidence="2 4" id="KW-0238">DNA-binding</keyword>
<evidence type="ECO:0000259" key="5">
    <source>
        <dbReference type="PROSITE" id="PS50977"/>
    </source>
</evidence>
<evidence type="ECO:0000256" key="3">
    <source>
        <dbReference type="ARBA" id="ARBA00023163"/>
    </source>
</evidence>
<dbReference type="RefSeq" id="WP_037240000.1">
    <property type="nucleotide sequence ID" value="NZ_QTTP01000001.1"/>
</dbReference>
<evidence type="ECO:0000256" key="4">
    <source>
        <dbReference type="PROSITE-ProRule" id="PRU00335"/>
    </source>
</evidence>
<evidence type="ECO:0000256" key="2">
    <source>
        <dbReference type="ARBA" id="ARBA00023125"/>
    </source>
</evidence>
<keyword evidence="3" id="KW-0804">Transcription</keyword>
<dbReference type="Gene3D" id="1.10.357.10">
    <property type="entry name" value="Tetracycline Repressor, domain 2"/>
    <property type="match status" value="1"/>
</dbReference>
<dbReference type="EMBL" id="UAUI01000015">
    <property type="protein sequence ID" value="SPZ40482.1"/>
    <property type="molecule type" value="Genomic_DNA"/>
</dbReference>
<dbReference type="GO" id="GO:0003677">
    <property type="term" value="F:DNA binding"/>
    <property type="evidence" value="ECO:0007669"/>
    <property type="project" value="UniProtKB-UniRule"/>
</dbReference>
<accession>A0AB38FG51</accession>
<dbReference type="AlphaFoldDB" id="A0AB38FG51"/>
<organism evidence="6 7">
    <name type="scientific">Rhodococcus wratislaviensis</name>
    <name type="common">Tsukamurella wratislaviensis</name>
    <dbReference type="NCBI Taxonomy" id="44752"/>
    <lineage>
        <taxon>Bacteria</taxon>
        <taxon>Bacillati</taxon>
        <taxon>Actinomycetota</taxon>
        <taxon>Actinomycetes</taxon>
        <taxon>Mycobacteriales</taxon>
        <taxon>Nocardiaceae</taxon>
        <taxon>Rhodococcus</taxon>
    </lineage>
</organism>
<dbReference type="InterPro" id="IPR036271">
    <property type="entry name" value="Tet_transcr_reg_TetR-rel_C_sf"/>
</dbReference>
<dbReference type="InterPro" id="IPR009057">
    <property type="entry name" value="Homeodomain-like_sf"/>
</dbReference>
<keyword evidence="1" id="KW-0805">Transcription regulation</keyword>
<evidence type="ECO:0000313" key="7">
    <source>
        <dbReference type="Proteomes" id="UP000251211"/>
    </source>
</evidence>
<comment type="caution">
    <text evidence="6">The sequence shown here is derived from an EMBL/GenBank/DDBJ whole genome shotgun (WGS) entry which is preliminary data.</text>
</comment>
<reference evidence="6 7" key="1">
    <citation type="submission" date="2018-06" db="EMBL/GenBank/DDBJ databases">
        <authorList>
            <consortium name="Pathogen Informatics"/>
            <person name="Doyle S."/>
        </authorList>
    </citation>
    <scope>NUCLEOTIDE SEQUENCE [LARGE SCALE GENOMIC DNA]</scope>
    <source>
        <strain evidence="6 7">NCTC13229</strain>
    </source>
</reference>
<dbReference type="PANTHER" id="PTHR47506">
    <property type="entry name" value="TRANSCRIPTIONAL REGULATORY PROTEIN"/>
    <property type="match status" value="1"/>
</dbReference>
<dbReference type="Pfam" id="PF00440">
    <property type="entry name" value="TetR_N"/>
    <property type="match status" value="1"/>
</dbReference>
<proteinExistence type="predicted"/>
<name>A0AB38FG51_RHOWR</name>
<dbReference type="SUPFAM" id="SSF46689">
    <property type="entry name" value="Homeodomain-like"/>
    <property type="match status" value="1"/>
</dbReference>
<dbReference type="PANTHER" id="PTHR47506:SF6">
    <property type="entry name" value="HTH-TYPE TRANSCRIPTIONAL REPRESSOR NEMR"/>
    <property type="match status" value="1"/>
</dbReference>
<protein>
    <submittedName>
        <fullName evidence="6">TetR family transcriptional regulator</fullName>
    </submittedName>
</protein>
<gene>
    <name evidence="6" type="ORF">NCTC13229_03965</name>
</gene>
<dbReference type="InterPro" id="IPR001647">
    <property type="entry name" value="HTH_TetR"/>
</dbReference>
<evidence type="ECO:0000313" key="6">
    <source>
        <dbReference type="EMBL" id="SPZ40482.1"/>
    </source>
</evidence>
<dbReference type="Proteomes" id="UP000251211">
    <property type="component" value="Unassembled WGS sequence"/>
</dbReference>
<dbReference type="PROSITE" id="PS50977">
    <property type="entry name" value="HTH_TETR_2"/>
    <property type="match status" value="1"/>
</dbReference>